<dbReference type="Proteomes" id="UP000595278">
    <property type="component" value="Chromosome"/>
</dbReference>
<dbReference type="KEGG" id="eaz:JHT90_08940"/>
<accession>A0A974NDF1</accession>
<evidence type="ECO:0000256" key="1">
    <source>
        <dbReference type="SAM" id="SignalP"/>
    </source>
</evidence>
<evidence type="ECO:0000313" key="3">
    <source>
        <dbReference type="Proteomes" id="UP000595278"/>
    </source>
</evidence>
<dbReference type="AlphaFoldDB" id="A0A974NDF1"/>
<organism evidence="2 3">
    <name type="scientific">Entomomonas asaccharolytica</name>
    <dbReference type="NCBI Taxonomy" id="2785331"/>
    <lineage>
        <taxon>Bacteria</taxon>
        <taxon>Pseudomonadati</taxon>
        <taxon>Pseudomonadota</taxon>
        <taxon>Gammaproteobacteria</taxon>
        <taxon>Pseudomonadales</taxon>
        <taxon>Pseudomonadaceae</taxon>
        <taxon>Entomomonas</taxon>
    </lineage>
</organism>
<feature type="chain" id="PRO_5036755539" evidence="1">
    <location>
        <begin position="23"/>
        <end position="207"/>
    </location>
</feature>
<dbReference type="EMBL" id="CP067393">
    <property type="protein sequence ID" value="QQP84539.1"/>
    <property type="molecule type" value="Genomic_DNA"/>
</dbReference>
<reference evidence="2 3" key="1">
    <citation type="submission" date="2021-01" db="EMBL/GenBank/DDBJ databases">
        <title>Entomomonas sp. F2A isolated from a house cricket (Acheta domesticus).</title>
        <authorList>
            <person name="Spergser J."/>
            <person name="Busse H.-J."/>
        </authorList>
    </citation>
    <scope>NUCLEOTIDE SEQUENCE [LARGE SCALE GENOMIC DNA]</scope>
    <source>
        <strain evidence="2 3">F2A</strain>
    </source>
</reference>
<evidence type="ECO:0000313" key="2">
    <source>
        <dbReference type="EMBL" id="QQP84539.1"/>
    </source>
</evidence>
<protein>
    <submittedName>
        <fullName evidence="2">Uncharacterized protein</fullName>
    </submittedName>
</protein>
<sequence length="207" mass="22795">MKKLIYTLITFLLLMTTKNISAAGRSVDVTKLDVAGVKLGMTMDQAVKAITSNLGISQSRIKFQSTTSFNTESQKKIKKITGKIEITNFKVSTANGNYIVSFLPNVLNGNNKQMVVVSVGYSMPRNSDNIKTISNSMVQKYGQPSAQVGGLIFWCLSPENDSCIYSRPAKPYISLNVTMASMAIVDNGYEQAIDKYFDKQKTTKAVF</sequence>
<gene>
    <name evidence="2" type="ORF">JHT90_08940</name>
</gene>
<keyword evidence="1" id="KW-0732">Signal</keyword>
<dbReference type="RefSeq" id="WP_201090436.1">
    <property type="nucleotide sequence ID" value="NZ_CP067393.1"/>
</dbReference>
<name>A0A974NDF1_9GAMM</name>
<feature type="signal peptide" evidence="1">
    <location>
        <begin position="1"/>
        <end position="22"/>
    </location>
</feature>
<proteinExistence type="predicted"/>
<keyword evidence="3" id="KW-1185">Reference proteome</keyword>